<sequence>MRKKYKKNKENNFSFWDFFEGFFIIWDLIKGAVFIIPRMFGWAIKLLFKIFD</sequence>
<protein>
    <submittedName>
        <fullName evidence="2">Uncharacterized protein</fullName>
    </submittedName>
</protein>
<accession>A0ABS5MLG7</accession>
<keyword evidence="3" id="KW-1185">Reference proteome</keyword>
<keyword evidence="1" id="KW-0812">Transmembrane</keyword>
<keyword evidence="1" id="KW-1133">Transmembrane helix</keyword>
<name>A0ABS5MLG7_9STAP</name>
<evidence type="ECO:0000313" key="3">
    <source>
        <dbReference type="Proteomes" id="UP000681586"/>
    </source>
</evidence>
<organism evidence="2 3">
    <name type="scientific">Mammaliicoccus fleurettii</name>
    <dbReference type="NCBI Taxonomy" id="150056"/>
    <lineage>
        <taxon>Bacteria</taxon>
        <taxon>Bacillati</taxon>
        <taxon>Bacillota</taxon>
        <taxon>Bacilli</taxon>
        <taxon>Bacillales</taxon>
        <taxon>Staphylococcaceae</taxon>
        <taxon>Mammaliicoccus</taxon>
    </lineage>
</organism>
<keyword evidence="1" id="KW-0472">Membrane</keyword>
<dbReference type="GeneID" id="86198065"/>
<dbReference type="RefSeq" id="WP_157946484.1">
    <property type="nucleotide sequence ID" value="NZ_JAAQPD010000032.1"/>
</dbReference>
<dbReference type="EMBL" id="JAGXBM010000004">
    <property type="protein sequence ID" value="MBS3696758.1"/>
    <property type="molecule type" value="Genomic_DNA"/>
</dbReference>
<proteinExistence type="predicted"/>
<dbReference type="Proteomes" id="UP000681586">
    <property type="component" value="Unassembled WGS sequence"/>
</dbReference>
<gene>
    <name evidence="2" type="ORF">JJQ58_04570</name>
</gene>
<evidence type="ECO:0000313" key="2">
    <source>
        <dbReference type="EMBL" id="MBS3696758.1"/>
    </source>
</evidence>
<evidence type="ECO:0000256" key="1">
    <source>
        <dbReference type="SAM" id="Phobius"/>
    </source>
</evidence>
<reference evidence="2 3" key="1">
    <citation type="submission" date="2021-05" db="EMBL/GenBank/DDBJ databases">
        <title>Staphylococcus fleurettii isolated from lake water in First Nation community in Manitoba, Canada.</title>
        <authorList>
            <person name="Bashar S."/>
            <person name="Murdock A."/>
            <person name="Patidar R."/>
            <person name="Golding G."/>
            <person name="Farenhorst A."/>
            <person name="Kumar A."/>
        </authorList>
    </citation>
    <scope>NUCLEOTIDE SEQUENCE [LARGE SCALE GENOMIC DNA]</scope>
    <source>
        <strain evidence="2 3">SF002</strain>
    </source>
</reference>
<feature type="transmembrane region" description="Helical" evidence="1">
    <location>
        <begin position="21"/>
        <end position="44"/>
    </location>
</feature>
<comment type="caution">
    <text evidence="2">The sequence shown here is derived from an EMBL/GenBank/DDBJ whole genome shotgun (WGS) entry which is preliminary data.</text>
</comment>